<sequence length="186" mass="20272">MTFFDRIQELAISQLAIDPARIPVVILSGVCIYLGFLLLVRVFGVRVLAKMTTFDAVVIVMFGAVAGRVVIGHPPTLVAGIIGLLTLMAMEALFGMVRDLRGIKATLVGRPQVLVAHGEIIAEQLKKTHVRKADVKHAVRRAGIPNMKYVQLMILEPTGEMSIFRTGEPVDPDLLKGVAGVEYLYP</sequence>
<accession>A0A3S5BN41</accession>
<evidence type="ECO:0000313" key="10">
    <source>
        <dbReference type="Proteomes" id="UP000249886"/>
    </source>
</evidence>
<evidence type="ECO:0000259" key="8">
    <source>
        <dbReference type="Pfam" id="PF04239"/>
    </source>
</evidence>
<dbReference type="Pfam" id="PF04239">
    <property type="entry name" value="DUF421"/>
    <property type="match status" value="1"/>
</dbReference>
<evidence type="ECO:0000313" key="9">
    <source>
        <dbReference type="EMBL" id="SPW24117.1"/>
    </source>
</evidence>
<dbReference type="PANTHER" id="PTHR34582:SF6">
    <property type="entry name" value="UPF0702 TRANSMEMBRANE PROTEIN YCAP"/>
    <property type="match status" value="1"/>
</dbReference>
<dbReference type="RefSeq" id="WP_005519629.1">
    <property type="nucleotide sequence ID" value="NZ_CAJPQJ010000019.1"/>
</dbReference>
<name>A0A3S5BN41_9CORY</name>
<organism evidence="9 10">
    <name type="scientific">Corynebacterium matruchotii</name>
    <dbReference type="NCBI Taxonomy" id="43768"/>
    <lineage>
        <taxon>Bacteria</taxon>
        <taxon>Bacillati</taxon>
        <taxon>Actinomycetota</taxon>
        <taxon>Actinomycetes</taxon>
        <taxon>Mycobacteriales</taxon>
        <taxon>Corynebacteriaceae</taxon>
        <taxon>Corynebacterium</taxon>
    </lineage>
</organism>
<comment type="subcellular location">
    <subcellularLocation>
        <location evidence="1">Cell membrane</location>
        <topology evidence="1">Multi-pass membrane protein</topology>
    </subcellularLocation>
</comment>
<dbReference type="GO" id="GO:0005886">
    <property type="term" value="C:plasma membrane"/>
    <property type="evidence" value="ECO:0007669"/>
    <property type="project" value="UniProtKB-SubCell"/>
</dbReference>
<keyword evidence="4 7" id="KW-0812">Transmembrane</keyword>
<evidence type="ECO:0000256" key="5">
    <source>
        <dbReference type="ARBA" id="ARBA00022989"/>
    </source>
</evidence>
<keyword evidence="3" id="KW-1003">Cell membrane</keyword>
<comment type="similarity">
    <text evidence="2">Belongs to the UPF0702 family.</text>
</comment>
<evidence type="ECO:0000256" key="3">
    <source>
        <dbReference type="ARBA" id="ARBA00022475"/>
    </source>
</evidence>
<protein>
    <submittedName>
        <fullName evidence="9">Protein of uncharacterized function (DUF421)</fullName>
    </submittedName>
</protein>
<dbReference type="GeneID" id="84573082"/>
<feature type="transmembrane region" description="Helical" evidence="7">
    <location>
        <begin position="52"/>
        <end position="71"/>
    </location>
</feature>
<dbReference type="PANTHER" id="PTHR34582">
    <property type="entry name" value="UPF0702 TRANSMEMBRANE PROTEIN YCAP"/>
    <property type="match status" value="1"/>
</dbReference>
<dbReference type="EMBL" id="UARK01000001">
    <property type="protein sequence ID" value="SPW24117.1"/>
    <property type="molecule type" value="Genomic_DNA"/>
</dbReference>
<evidence type="ECO:0000256" key="6">
    <source>
        <dbReference type="ARBA" id="ARBA00023136"/>
    </source>
</evidence>
<gene>
    <name evidence="9" type="ORF">NCTC10254_00482</name>
</gene>
<dbReference type="Gene3D" id="3.30.240.20">
    <property type="entry name" value="bsu07140 like domains"/>
    <property type="match status" value="1"/>
</dbReference>
<dbReference type="InterPro" id="IPR007353">
    <property type="entry name" value="DUF421"/>
</dbReference>
<keyword evidence="6 7" id="KW-0472">Membrane</keyword>
<feature type="domain" description="YetF C-terminal" evidence="8">
    <location>
        <begin position="102"/>
        <end position="168"/>
    </location>
</feature>
<dbReference type="Proteomes" id="UP000249886">
    <property type="component" value="Unassembled WGS sequence"/>
</dbReference>
<proteinExistence type="inferred from homology"/>
<dbReference type="AlphaFoldDB" id="A0A3S5BN41"/>
<evidence type="ECO:0000256" key="2">
    <source>
        <dbReference type="ARBA" id="ARBA00006448"/>
    </source>
</evidence>
<evidence type="ECO:0000256" key="1">
    <source>
        <dbReference type="ARBA" id="ARBA00004651"/>
    </source>
</evidence>
<evidence type="ECO:0000256" key="4">
    <source>
        <dbReference type="ARBA" id="ARBA00022692"/>
    </source>
</evidence>
<dbReference type="InterPro" id="IPR023090">
    <property type="entry name" value="UPF0702_alpha/beta_dom_sf"/>
</dbReference>
<feature type="transmembrane region" description="Helical" evidence="7">
    <location>
        <begin position="77"/>
        <end position="97"/>
    </location>
</feature>
<evidence type="ECO:0000256" key="7">
    <source>
        <dbReference type="SAM" id="Phobius"/>
    </source>
</evidence>
<keyword evidence="5 7" id="KW-1133">Transmembrane helix</keyword>
<reference evidence="9 10" key="1">
    <citation type="submission" date="2018-06" db="EMBL/GenBank/DDBJ databases">
        <authorList>
            <consortium name="Pathogen Informatics"/>
            <person name="Doyle S."/>
        </authorList>
    </citation>
    <scope>NUCLEOTIDE SEQUENCE [LARGE SCALE GENOMIC DNA]</scope>
    <source>
        <strain evidence="9 10">NCTC10254</strain>
    </source>
</reference>
<feature type="transmembrane region" description="Helical" evidence="7">
    <location>
        <begin position="20"/>
        <end position="40"/>
    </location>
</feature>
<comment type="caution">
    <text evidence="9">The sequence shown here is derived from an EMBL/GenBank/DDBJ whole genome shotgun (WGS) entry which is preliminary data.</text>
</comment>